<dbReference type="Gene3D" id="3.30.750.24">
    <property type="entry name" value="STAS domain"/>
    <property type="match status" value="1"/>
</dbReference>
<dbReference type="GO" id="GO:0043856">
    <property type="term" value="F:anti-sigma factor antagonist activity"/>
    <property type="evidence" value="ECO:0007669"/>
    <property type="project" value="TreeGrafter"/>
</dbReference>
<reference evidence="2 3" key="1">
    <citation type="submission" date="2020-04" db="EMBL/GenBank/DDBJ databases">
        <title>MicrobeNet Type strains.</title>
        <authorList>
            <person name="Nicholson A.C."/>
        </authorList>
    </citation>
    <scope>NUCLEOTIDE SEQUENCE [LARGE SCALE GENOMIC DNA]</scope>
    <source>
        <strain evidence="2 3">ATCC BAA-788</strain>
    </source>
</reference>
<proteinExistence type="predicted"/>
<comment type="caution">
    <text evidence="2">The sequence shown here is derived from an EMBL/GenBank/DDBJ whole genome shotgun (WGS) entry which is preliminary data.</text>
</comment>
<name>A0A7X6R093_9CELL</name>
<dbReference type="PANTHER" id="PTHR33495">
    <property type="entry name" value="ANTI-SIGMA FACTOR ANTAGONIST TM_1081-RELATED-RELATED"/>
    <property type="match status" value="1"/>
</dbReference>
<dbReference type="RefSeq" id="WP_168631062.1">
    <property type="nucleotide sequence ID" value="NZ_BONL01000005.1"/>
</dbReference>
<organism evidence="2 3">
    <name type="scientific">Cellulomonas denverensis</name>
    <dbReference type="NCBI Taxonomy" id="264297"/>
    <lineage>
        <taxon>Bacteria</taxon>
        <taxon>Bacillati</taxon>
        <taxon>Actinomycetota</taxon>
        <taxon>Actinomycetes</taxon>
        <taxon>Micrococcales</taxon>
        <taxon>Cellulomonadaceae</taxon>
        <taxon>Cellulomonas</taxon>
    </lineage>
</organism>
<protein>
    <submittedName>
        <fullName evidence="2">STAS domain-containing protein</fullName>
    </submittedName>
</protein>
<dbReference type="EMBL" id="JAAXOX010000010">
    <property type="protein sequence ID" value="NKY23932.1"/>
    <property type="molecule type" value="Genomic_DNA"/>
</dbReference>
<evidence type="ECO:0000313" key="2">
    <source>
        <dbReference type="EMBL" id="NKY23932.1"/>
    </source>
</evidence>
<dbReference type="InterPro" id="IPR036513">
    <property type="entry name" value="STAS_dom_sf"/>
</dbReference>
<sequence>MDPNDDPTRVGGIDVTTSQGCTLVRLWGEVDGALRADASTSMAQALATDQPILVDATGLTFIDSSGLAFLLQLHLAAGETGQRVTLRDPDRQVIDRLALIGMDREFELENTVPTQAVTAVVTGAVAVVSASRAAV</sequence>
<dbReference type="Proteomes" id="UP000581206">
    <property type="component" value="Unassembled WGS sequence"/>
</dbReference>
<gene>
    <name evidence="2" type="ORF">HGA03_14770</name>
</gene>
<evidence type="ECO:0000313" key="3">
    <source>
        <dbReference type="Proteomes" id="UP000581206"/>
    </source>
</evidence>
<dbReference type="InterPro" id="IPR002645">
    <property type="entry name" value="STAS_dom"/>
</dbReference>
<dbReference type="PROSITE" id="PS50801">
    <property type="entry name" value="STAS"/>
    <property type="match status" value="1"/>
</dbReference>
<dbReference type="CDD" id="cd07043">
    <property type="entry name" value="STAS_anti-anti-sigma_factors"/>
    <property type="match status" value="1"/>
</dbReference>
<accession>A0A7X6R093</accession>
<dbReference type="PANTHER" id="PTHR33495:SF2">
    <property type="entry name" value="ANTI-SIGMA FACTOR ANTAGONIST TM_1081-RELATED"/>
    <property type="match status" value="1"/>
</dbReference>
<keyword evidence="3" id="KW-1185">Reference proteome</keyword>
<feature type="domain" description="STAS" evidence="1">
    <location>
        <begin position="11"/>
        <end position="128"/>
    </location>
</feature>
<dbReference type="SUPFAM" id="SSF52091">
    <property type="entry name" value="SpoIIaa-like"/>
    <property type="match status" value="1"/>
</dbReference>
<dbReference type="AlphaFoldDB" id="A0A7X6R093"/>
<dbReference type="Pfam" id="PF01740">
    <property type="entry name" value="STAS"/>
    <property type="match status" value="1"/>
</dbReference>
<evidence type="ECO:0000259" key="1">
    <source>
        <dbReference type="PROSITE" id="PS50801"/>
    </source>
</evidence>